<protein>
    <submittedName>
        <fullName evidence="11">Uncharacterized protein</fullName>
    </submittedName>
</protein>
<dbReference type="PROSITE" id="PS50089">
    <property type="entry name" value="ZF_RING_2"/>
    <property type="match status" value="1"/>
</dbReference>
<evidence type="ECO:0000256" key="1">
    <source>
        <dbReference type="ARBA" id="ARBA00022448"/>
    </source>
</evidence>
<evidence type="ECO:0000259" key="9">
    <source>
        <dbReference type="PROSITE" id="PS50089"/>
    </source>
</evidence>
<keyword evidence="5" id="KW-0249">Electron transport</keyword>
<dbReference type="EMBL" id="JAIVGD010000002">
    <property type="protein sequence ID" value="KAH0780038.1"/>
    <property type="molecule type" value="Genomic_DNA"/>
</dbReference>
<name>A0ABQ7WH24_SOLTU</name>
<dbReference type="InterPro" id="IPR001841">
    <property type="entry name" value="Znf_RING"/>
</dbReference>
<keyword evidence="2" id="KW-0479">Metal-binding</keyword>
<keyword evidence="7" id="KW-0676">Redox-active center</keyword>
<dbReference type="InterPro" id="IPR013766">
    <property type="entry name" value="Thioredoxin_domain"/>
</dbReference>
<dbReference type="Proteomes" id="UP000826656">
    <property type="component" value="Unassembled WGS sequence"/>
</dbReference>
<dbReference type="PANTHER" id="PTHR45663:SF11">
    <property type="entry name" value="GEO12009P1"/>
    <property type="match status" value="1"/>
</dbReference>
<evidence type="ECO:0000256" key="6">
    <source>
        <dbReference type="ARBA" id="ARBA00023157"/>
    </source>
</evidence>
<dbReference type="SUPFAM" id="SSF57850">
    <property type="entry name" value="RING/U-box"/>
    <property type="match status" value="1"/>
</dbReference>
<dbReference type="PRINTS" id="PR00421">
    <property type="entry name" value="THIOREDOXIN"/>
</dbReference>
<dbReference type="Gene3D" id="3.30.40.10">
    <property type="entry name" value="Zinc/RING finger domain, C3HC4 (zinc finger)"/>
    <property type="match status" value="1"/>
</dbReference>
<dbReference type="PROSITE" id="PS00194">
    <property type="entry name" value="THIOREDOXIN_1"/>
    <property type="match status" value="1"/>
</dbReference>
<dbReference type="PANTHER" id="PTHR45663">
    <property type="entry name" value="GEO12009P1"/>
    <property type="match status" value="1"/>
</dbReference>
<evidence type="ECO:0000259" key="10">
    <source>
        <dbReference type="PROSITE" id="PS51352"/>
    </source>
</evidence>
<comment type="caution">
    <text evidence="11">The sequence shown here is derived from an EMBL/GenBank/DDBJ whole genome shotgun (WGS) entry which is preliminary data.</text>
</comment>
<dbReference type="CDD" id="cd02947">
    <property type="entry name" value="TRX_family"/>
    <property type="match status" value="1"/>
</dbReference>
<keyword evidence="3 8" id="KW-0863">Zinc-finger</keyword>
<dbReference type="SMART" id="SM00184">
    <property type="entry name" value="RING"/>
    <property type="match status" value="1"/>
</dbReference>
<reference evidence="11 12" key="1">
    <citation type="journal article" date="2021" name="bioRxiv">
        <title>Chromosome-scale and haplotype-resolved genome assembly of a tetraploid potato cultivar.</title>
        <authorList>
            <person name="Sun H."/>
            <person name="Jiao W.-B."/>
            <person name="Krause K."/>
            <person name="Campoy J.A."/>
            <person name="Goel M."/>
            <person name="Folz-Donahue K."/>
            <person name="Kukat C."/>
            <person name="Huettel B."/>
            <person name="Schneeberger K."/>
        </authorList>
    </citation>
    <scope>NUCLEOTIDE SEQUENCE [LARGE SCALE GENOMIC DNA]</scope>
    <source>
        <strain evidence="11">SolTubOtavaFocal</strain>
        <tissue evidence="11">Leaves</tissue>
    </source>
</reference>
<dbReference type="InterPro" id="IPR017937">
    <property type="entry name" value="Thioredoxin_CS"/>
</dbReference>
<dbReference type="Gene3D" id="3.40.30.10">
    <property type="entry name" value="Glutaredoxin"/>
    <property type="match status" value="1"/>
</dbReference>
<evidence type="ECO:0000313" key="11">
    <source>
        <dbReference type="EMBL" id="KAH0780038.1"/>
    </source>
</evidence>
<keyword evidence="6" id="KW-1015">Disulfide bond</keyword>
<evidence type="ECO:0000256" key="3">
    <source>
        <dbReference type="ARBA" id="ARBA00022771"/>
    </source>
</evidence>
<dbReference type="PROSITE" id="PS51352">
    <property type="entry name" value="THIOREDOXIN_2"/>
    <property type="match status" value="1"/>
</dbReference>
<keyword evidence="12" id="KW-1185">Reference proteome</keyword>
<gene>
    <name evidence="11" type="ORF">KY290_006465</name>
</gene>
<dbReference type="InterPro" id="IPR005746">
    <property type="entry name" value="Thioredoxin"/>
</dbReference>
<feature type="domain" description="RING-type" evidence="9">
    <location>
        <begin position="248"/>
        <end position="295"/>
    </location>
</feature>
<dbReference type="PROSITE" id="PS00518">
    <property type="entry name" value="ZF_RING_1"/>
    <property type="match status" value="1"/>
</dbReference>
<evidence type="ECO:0000256" key="5">
    <source>
        <dbReference type="ARBA" id="ARBA00022982"/>
    </source>
</evidence>
<sequence>MAGMLETFAIPRASVFSSSSARSVPIADLSVSGGRRSSAVNFSQFSGLKVQLNRSPVYFSSRSESVRRGGRIVCEAQESTTVTAAAVTDKTWKSLVIESKLPVLVEFWAPWCGPCKMIHPIINELAQEYAGKFSFFQLNTDESPSIASEYGIRSIPTVMIFKNGEKKDAVIGAVPKTTLATSIEKLAVDHLLRSYSSVLQRADSMALEQSFGEPIIGFGSDEDISLKKRNSVPVPMANSGKLMGCFDCNICLDSAHDPVVTLCGHLYCWPCIYKWLQVENSAPGSEETPTCPVCKSHISNSSLVPLYGRGTSSEERRSNESQVDVVVPHRPQAIWTTATQVNTSSPPTSHDHQQLNHTSLYYPPPSIHHQQFFPHAFGGYAAIAPSTFGGSGMTRLFSPMVVMFSEMFLARMLGGSDASSFSYPYLSSYPIPGGDVKEYLTVPDTYGRSIETHRWHQSGVNNNNNISSVISRVGSGKG</sequence>
<dbReference type="NCBIfam" id="TIGR01068">
    <property type="entry name" value="thioredoxin"/>
    <property type="match status" value="1"/>
</dbReference>
<keyword evidence="1" id="KW-0813">Transport</keyword>
<feature type="domain" description="Thioredoxin" evidence="10">
    <location>
        <begin position="76"/>
        <end position="188"/>
    </location>
</feature>
<dbReference type="InterPro" id="IPR036249">
    <property type="entry name" value="Thioredoxin-like_sf"/>
</dbReference>
<dbReference type="CDD" id="cd16745">
    <property type="entry name" value="RING-HC_AtRMA-like"/>
    <property type="match status" value="1"/>
</dbReference>
<evidence type="ECO:0000256" key="4">
    <source>
        <dbReference type="ARBA" id="ARBA00022833"/>
    </source>
</evidence>
<proteinExistence type="predicted"/>
<evidence type="ECO:0000256" key="2">
    <source>
        <dbReference type="ARBA" id="ARBA00022723"/>
    </source>
</evidence>
<organism evidence="11 12">
    <name type="scientific">Solanum tuberosum</name>
    <name type="common">Potato</name>
    <dbReference type="NCBI Taxonomy" id="4113"/>
    <lineage>
        <taxon>Eukaryota</taxon>
        <taxon>Viridiplantae</taxon>
        <taxon>Streptophyta</taxon>
        <taxon>Embryophyta</taxon>
        <taxon>Tracheophyta</taxon>
        <taxon>Spermatophyta</taxon>
        <taxon>Magnoliopsida</taxon>
        <taxon>eudicotyledons</taxon>
        <taxon>Gunneridae</taxon>
        <taxon>Pentapetalae</taxon>
        <taxon>asterids</taxon>
        <taxon>lamiids</taxon>
        <taxon>Solanales</taxon>
        <taxon>Solanaceae</taxon>
        <taxon>Solanoideae</taxon>
        <taxon>Solaneae</taxon>
        <taxon>Solanum</taxon>
    </lineage>
</organism>
<keyword evidence="4" id="KW-0862">Zinc</keyword>
<evidence type="ECO:0000256" key="7">
    <source>
        <dbReference type="ARBA" id="ARBA00023284"/>
    </source>
</evidence>
<dbReference type="InterPro" id="IPR017907">
    <property type="entry name" value="Znf_RING_CS"/>
</dbReference>
<dbReference type="InterPro" id="IPR013083">
    <property type="entry name" value="Znf_RING/FYVE/PHD"/>
</dbReference>
<accession>A0ABQ7WH24</accession>
<evidence type="ECO:0000313" key="12">
    <source>
        <dbReference type="Proteomes" id="UP000826656"/>
    </source>
</evidence>
<evidence type="ECO:0000256" key="8">
    <source>
        <dbReference type="PROSITE-ProRule" id="PRU00175"/>
    </source>
</evidence>
<dbReference type="Pfam" id="PF00097">
    <property type="entry name" value="zf-C3HC4"/>
    <property type="match status" value="1"/>
</dbReference>
<dbReference type="SUPFAM" id="SSF52833">
    <property type="entry name" value="Thioredoxin-like"/>
    <property type="match status" value="1"/>
</dbReference>
<dbReference type="InterPro" id="IPR018957">
    <property type="entry name" value="Znf_C3HC4_RING-type"/>
</dbReference>
<dbReference type="Pfam" id="PF00085">
    <property type="entry name" value="Thioredoxin"/>
    <property type="match status" value="1"/>
</dbReference>